<evidence type="ECO:0000256" key="7">
    <source>
        <dbReference type="RuleBase" id="RU362091"/>
    </source>
</evidence>
<feature type="transmembrane region" description="Helical" evidence="9">
    <location>
        <begin position="346"/>
        <end position="374"/>
    </location>
</feature>
<evidence type="ECO:0000256" key="6">
    <source>
        <dbReference type="ARBA" id="ARBA00023136"/>
    </source>
</evidence>
<feature type="transmembrane region" description="Helical" evidence="9">
    <location>
        <begin position="450"/>
        <end position="472"/>
    </location>
</feature>
<name>M0HJX2_HALEO</name>
<dbReference type="InterPro" id="IPR050277">
    <property type="entry name" value="Sodium:Solute_Symporter"/>
</dbReference>
<keyword evidence="4 9" id="KW-0812">Transmembrane</keyword>
<dbReference type="PATRIC" id="fig|1230453.4.peg.2431"/>
<feature type="transmembrane region" description="Helical" evidence="9">
    <location>
        <begin position="286"/>
        <end position="307"/>
    </location>
</feature>
<proteinExistence type="inferred from homology"/>
<feature type="transmembrane region" description="Helical" evidence="9">
    <location>
        <begin position="248"/>
        <end position="274"/>
    </location>
</feature>
<feature type="transmembrane region" description="Helical" evidence="9">
    <location>
        <begin position="424"/>
        <end position="443"/>
    </location>
</feature>
<dbReference type="Gene3D" id="1.20.1730.10">
    <property type="entry name" value="Sodium/glucose cotransporter"/>
    <property type="match status" value="1"/>
</dbReference>
<dbReference type="Proteomes" id="UP000011612">
    <property type="component" value="Unassembled WGS sequence"/>
</dbReference>
<dbReference type="GO" id="GO:0022857">
    <property type="term" value="F:transmembrane transporter activity"/>
    <property type="evidence" value="ECO:0007669"/>
    <property type="project" value="InterPro"/>
</dbReference>
<comment type="subcellular location">
    <subcellularLocation>
        <location evidence="1">Membrane</location>
        <topology evidence="1">Multi-pass membrane protein</topology>
    </subcellularLocation>
</comment>
<dbReference type="EMBL" id="AOLK01000019">
    <property type="protein sequence ID" value="ELZ84796.1"/>
    <property type="molecule type" value="Genomic_DNA"/>
</dbReference>
<keyword evidence="3" id="KW-0813">Transport</keyword>
<evidence type="ECO:0000256" key="2">
    <source>
        <dbReference type="ARBA" id="ARBA00006434"/>
    </source>
</evidence>
<dbReference type="InterPro" id="IPR019899">
    <property type="entry name" value="Na/solute_symporter_VC_2705"/>
</dbReference>
<protein>
    <submittedName>
        <fullName evidence="10">Sodium/solute symporter</fullName>
    </submittedName>
</protein>
<evidence type="ECO:0000256" key="9">
    <source>
        <dbReference type="SAM" id="Phobius"/>
    </source>
</evidence>
<evidence type="ECO:0000313" key="10">
    <source>
        <dbReference type="EMBL" id="ELZ84796.1"/>
    </source>
</evidence>
<dbReference type="RefSeq" id="WP_008324831.1">
    <property type="nucleotide sequence ID" value="NZ_AOLK01000019.1"/>
</dbReference>
<feature type="transmembrane region" description="Helical" evidence="9">
    <location>
        <begin position="63"/>
        <end position="85"/>
    </location>
</feature>
<dbReference type="NCBIfam" id="TIGR03648">
    <property type="entry name" value="Na_symport_lg"/>
    <property type="match status" value="1"/>
</dbReference>
<feature type="transmembrane region" description="Helical" evidence="9">
    <location>
        <begin position="20"/>
        <end position="42"/>
    </location>
</feature>
<comment type="similarity">
    <text evidence="2 7">Belongs to the sodium:solute symporter (SSF) (TC 2.A.21) family.</text>
</comment>
<feature type="transmembrane region" description="Helical" evidence="9">
    <location>
        <begin position="484"/>
        <end position="506"/>
    </location>
</feature>
<accession>M0HJX2</accession>
<dbReference type="InterPro" id="IPR038377">
    <property type="entry name" value="Na/Glc_symporter_sf"/>
</dbReference>
<evidence type="ECO:0000256" key="1">
    <source>
        <dbReference type="ARBA" id="ARBA00004141"/>
    </source>
</evidence>
<evidence type="ECO:0000313" key="11">
    <source>
        <dbReference type="Proteomes" id="UP000011612"/>
    </source>
</evidence>
<feature type="transmembrane region" description="Helical" evidence="9">
    <location>
        <begin position="394"/>
        <end position="412"/>
    </location>
</feature>
<reference evidence="10 11" key="1">
    <citation type="journal article" date="2014" name="PLoS Genet.">
        <title>Phylogenetically driven sequencing of extremely halophilic archaea reveals strategies for static and dynamic osmo-response.</title>
        <authorList>
            <person name="Becker E.A."/>
            <person name="Seitzer P.M."/>
            <person name="Tritt A."/>
            <person name="Larsen D."/>
            <person name="Krusor M."/>
            <person name="Yao A.I."/>
            <person name="Wu D."/>
            <person name="Madern D."/>
            <person name="Eisen J.A."/>
            <person name="Darling A.E."/>
            <person name="Facciotti M.T."/>
        </authorList>
    </citation>
    <scope>NUCLEOTIDE SEQUENCE [LARGE SCALE GENOMIC DNA]</scope>
    <source>
        <strain evidence="10 11">ATCC BAA-1513</strain>
    </source>
</reference>
<dbReference type="PANTHER" id="PTHR48086">
    <property type="entry name" value="SODIUM/PROLINE SYMPORTER-RELATED"/>
    <property type="match status" value="1"/>
</dbReference>
<dbReference type="OrthoDB" id="9779at2157"/>
<feature type="transmembrane region" description="Helical" evidence="9">
    <location>
        <begin position="131"/>
        <end position="148"/>
    </location>
</feature>
<feature type="transmembrane region" description="Helical" evidence="9">
    <location>
        <begin position="196"/>
        <end position="216"/>
    </location>
</feature>
<feature type="transmembrane region" description="Helical" evidence="9">
    <location>
        <begin position="168"/>
        <end position="189"/>
    </location>
</feature>
<comment type="caution">
    <text evidence="10">The sequence shown here is derived from an EMBL/GenBank/DDBJ whole genome shotgun (WGS) entry which is preliminary data.</text>
</comment>
<evidence type="ECO:0000256" key="3">
    <source>
        <dbReference type="ARBA" id="ARBA00022448"/>
    </source>
</evidence>
<feature type="region of interest" description="Disordered" evidence="8">
    <location>
        <begin position="520"/>
        <end position="547"/>
    </location>
</feature>
<dbReference type="PANTHER" id="PTHR48086:SF5">
    <property type="entry name" value="NA(+):SOLUTE SYMPORTER (SSF FAMILY)"/>
    <property type="match status" value="1"/>
</dbReference>
<dbReference type="CDD" id="cd11480">
    <property type="entry name" value="SLC5sbd_u4"/>
    <property type="match status" value="1"/>
</dbReference>
<keyword evidence="5 9" id="KW-1133">Transmembrane helix</keyword>
<organism evidence="10 11">
    <name type="scientific">Haloferax elongans ATCC BAA-1513</name>
    <dbReference type="NCBI Taxonomy" id="1230453"/>
    <lineage>
        <taxon>Archaea</taxon>
        <taxon>Methanobacteriati</taxon>
        <taxon>Methanobacteriota</taxon>
        <taxon>Stenosarchaea group</taxon>
        <taxon>Halobacteria</taxon>
        <taxon>Halobacteriales</taxon>
        <taxon>Haloferacaceae</taxon>
        <taxon>Haloferax</taxon>
    </lineage>
</organism>
<dbReference type="Pfam" id="PF00474">
    <property type="entry name" value="SSF"/>
    <property type="match status" value="1"/>
</dbReference>
<keyword evidence="11" id="KW-1185">Reference proteome</keyword>
<dbReference type="PROSITE" id="PS50283">
    <property type="entry name" value="NA_SOLUT_SYMP_3"/>
    <property type="match status" value="1"/>
</dbReference>
<evidence type="ECO:0000256" key="5">
    <source>
        <dbReference type="ARBA" id="ARBA00022989"/>
    </source>
</evidence>
<gene>
    <name evidence="10" type="ORF">C453_12296</name>
</gene>
<evidence type="ECO:0000256" key="4">
    <source>
        <dbReference type="ARBA" id="ARBA00022692"/>
    </source>
</evidence>
<dbReference type="InterPro" id="IPR001734">
    <property type="entry name" value="Na/solute_symporter"/>
</dbReference>
<evidence type="ECO:0000256" key="8">
    <source>
        <dbReference type="SAM" id="MobiDB-lite"/>
    </source>
</evidence>
<keyword evidence="6 9" id="KW-0472">Membrane</keyword>
<dbReference type="STRING" id="1230453.C453_12296"/>
<dbReference type="AlphaFoldDB" id="M0HJX2"/>
<feature type="transmembrane region" description="Helical" evidence="9">
    <location>
        <begin position="91"/>
        <end position="110"/>
    </location>
</feature>
<dbReference type="GO" id="GO:0005886">
    <property type="term" value="C:plasma membrane"/>
    <property type="evidence" value="ECO:0007669"/>
    <property type="project" value="TreeGrafter"/>
</dbReference>
<sequence>MNSLFLQSGDLLPEALNISFKPIPALMVVGMLSLFLAIGYVFKVADTEGMWVAGRSIGNIENGMAIGANWMSAASYLGLAGLVALAGFYGLAFIIGWTTGYFVLLIFLAAQMRRFGKYTAPDFVGDRFNSDTARAIGALTTILIGFVYSVGQARGMGLVGLYVFGTDYVTMVVVMMAITVGYLTVSGMLGATKNMAVQYVILIVAFLAAIYTVGYVGGYSTVLPQIEYGKLVGELSAEFSEPFANAGFYLWIATAFSLIFGTCGLPHVLVRFYTVENEKTARQSTVWGLFFILLLYWSAPALAAFGVDLYDASQYGPTFAANGGMSGGEGDLIVVLAAQLSNLPTWFVGLVAAGGIAAAIATTAGLFITASSAVSHDIYTNIVNPDATQRQQVLVGRATIVALGAIVTVTAFDPPALVGELVALAFSLAAIVLFPMFFLGLWWENTNRQGALAGMSVGLVLWVAAVVNDLIFHFSDTFAEFVPAIGAALVGTPLVFAVTIAVSMATSEPPERIKKMVRQCHSPEPMGQQQSAEDVVATDGGQTPADD</sequence>